<proteinExistence type="predicted"/>
<dbReference type="PANTHER" id="PTHR16524:SF2">
    <property type="entry name" value="CELL DEATH REGULATOR AVEN"/>
    <property type="match status" value="1"/>
</dbReference>
<protein>
    <submittedName>
        <fullName evidence="4">Uncharacterized protein LOC101238827 isoform X2</fullName>
    </submittedName>
</protein>
<dbReference type="InterPro" id="IPR026187">
    <property type="entry name" value="Aven"/>
</dbReference>
<organism evidence="3 4">
    <name type="scientific">Hydra vulgaris</name>
    <name type="common">Hydra</name>
    <name type="synonym">Hydra attenuata</name>
    <dbReference type="NCBI Taxonomy" id="6087"/>
    <lineage>
        <taxon>Eukaryota</taxon>
        <taxon>Metazoa</taxon>
        <taxon>Cnidaria</taxon>
        <taxon>Hydrozoa</taxon>
        <taxon>Hydroidolina</taxon>
        <taxon>Anthoathecata</taxon>
        <taxon>Aplanulata</taxon>
        <taxon>Hydridae</taxon>
        <taxon>Hydra</taxon>
    </lineage>
</organism>
<evidence type="ECO:0000256" key="1">
    <source>
        <dbReference type="SAM" id="Coils"/>
    </source>
</evidence>
<evidence type="ECO:0000256" key="2">
    <source>
        <dbReference type="SAM" id="MobiDB-lite"/>
    </source>
</evidence>
<keyword evidence="3" id="KW-1185">Reference proteome</keyword>
<dbReference type="RefSeq" id="XP_065661995.1">
    <property type="nucleotide sequence ID" value="XM_065805923.1"/>
</dbReference>
<name>A0ABM4CJR7_HYDVU</name>
<keyword evidence="1" id="KW-0175">Coiled coil</keyword>
<sequence>MGLRKHRGRGDFKGKYLSGKGRGNDQERREQGNDLEMENVEEEQSGEFSKRKIESNAEKYDLPLRSDESSGDEEVRDFDYIKNNEAGLHSHFKFKEEKDWDDVHSSETVNFLQLDLNKLAKDISSVGIYKLLQLDKLKNECQYCVESLKNDILDYEEPDDKNRSNNCPSIDCYTKAFEILREKIVPCSDFHINITNSNLTQKPKNCRENKERSIIYKDASNQTEILSSKNLYNSFESIIDLNKQTSEAELTKMENLESVIKQEENRLSQDVDLDKLLAISDSHTDFHIASEEQNNQEDLCDWLDDLLNRP</sequence>
<reference evidence="4" key="1">
    <citation type="submission" date="2025-08" db="UniProtKB">
        <authorList>
            <consortium name="RefSeq"/>
        </authorList>
    </citation>
    <scope>IDENTIFICATION</scope>
</reference>
<feature type="region of interest" description="Disordered" evidence="2">
    <location>
        <begin position="1"/>
        <end position="54"/>
    </location>
</feature>
<feature type="coiled-coil region" evidence="1">
    <location>
        <begin position="246"/>
        <end position="273"/>
    </location>
</feature>
<feature type="compositionally biased region" description="Basic and acidic residues" evidence="2">
    <location>
        <begin position="22"/>
        <end position="32"/>
    </location>
</feature>
<dbReference type="PANTHER" id="PTHR16524">
    <property type="entry name" value="CELL DEATH REGULATOR AVEN"/>
    <property type="match status" value="1"/>
</dbReference>
<evidence type="ECO:0000313" key="3">
    <source>
        <dbReference type="Proteomes" id="UP001652625"/>
    </source>
</evidence>
<dbReference type="Proteomes" id="UP001652625">
    <property type="component" value="Chromosome 09"/>
</dbReference>
<dbReference type="GeneID" id="101238827"/>
<feature type="compositionally biased region" description="Acidic residues" evidence="2">
    <location>
        <begin position="33"/>
        <end position="45"/>
    </location>
</feature>
<gene>
    <name evidence="4" type="primary">LOC101238827</name>
</gene>
<evidence type="ECO:0000313" key="4">
    <source>
        <dbReference type="RefSeq" id="XP_065661995.1"/>
    </source>
</evidence>
<accession>A0ABM4CJR7</accession>